<dbReference type="Pfam" id="PF06245">
    <property type="entry name" value="DUF1015"/>
    <property type="match status" value="1"/>
</dbReference>
<dbReference type="AlphaFoldDB" id="A0A926HQZ8"/>
<dbReference type="PANTHER" id="PTHR36454">
    <property type="entry name" value="LMO2823 PROTEIN"/>
    <property type="match status" value="1"/>
</dbReference>
<accession>A0A926HQZ8</accession>
<proteinExistence type="predicted"/>
<name>A0A926HQZ8_9FIRM</name>
<comment type="caution">
    <text evidence="1">The sequence shown here is derived from an EMBL/GenBank/DDBJ whole genome shotgun (WGS) entry which is preliminary data.</text>
</comment>
<dbReference type="RefSeq" id="WP_249317393.1">
    <property type="nucleotide sequence ID" value="NZ_JACRSR010000006.1"/>
</dbReference>
<reference evidence="1" key="1">
    <citation type="submission" date="2020-08" db="EMBL/GenBank/DDBJ databases">
        <title>Genome public.</title>
        <authorList>
            <person name="Liu C."/>
            <person name="Sun Q."/>
        </authorList>
    </citation>
    <scope>NUCLEOTIDE SEQUENCE</scope>
    <source>
        <strain evidence="1">NSJ-53</strain>
    </source>
</reference>
<sequence length="415" mass="46411">MIYNGVAVKIPRLLMPIKGTELEKWAVVACDQYTAEEAYWREVEAIVKDAPSTLRLIYPEVYLERPDKPERIRAIHDAIKAYLDSGVLTELEPGMMLVRRTLGNKTRTGLVLSIDLEAYDFTPGSQSLIRATEGTIVDRLPPRIAIREAAPAEFPHVMLLVDDPGRTVIEPLWEGRGALKKTYDFELMMGGGHLEGYFLPEEGCMKVLDALEGLKKGEHPLLFASGDGNHSLATAKRCWENLKPALGDAWEDHPARFALVEVVNLHDEGLVFEPIHRVLFGVDARDLVMAMEAHFKGNLTFKDGDGGSLWAKLITPAGEKLARFRRGELAVGLLQDFLDDYLKRNPKVSLDYVHGDDVTEALGKKPGNAAFLLPPIDKNHLFEAVDSRGVLPRKTFSMGEAQEKRFYMEGRIIRP</sequence>
<dbReference type="EMBL" id="JACRSR010000006">
    <property type="protein sequence ID" value="MBC8532280.1"/>
    <property type="molecule type" value="Genomic_DNA"/>
</dbReference>
<dbReference type="Proteomes" id="UP000623172">
    <property type="component" value="Unassembled WGS sequence"/>
</dbReference>
<evidence type="ECO:0000313" key="2">
    <source>
        <dbReference type="Proteomes" id="UP000623172"/>
    </source>
</evidence>
<organism evidence="1 2">
    <name type="scientific">Gehongia tenuis</name>
    <dbReference type="NCBI Taxonomy" id="2763655"/>
    <lineage>
        <taxon>Bacteria</taxon>
        <taxon>Bacillati</taxon>
        <taxon>Bacillota</taxon>
        <taxon>Clostridia</taxon>
        <taxon>Christensenellales</taxon>
        <taxon>Christensenellaceae</taxon>
        <taxon>Gehongia</taxon>
    </lineage>
</organism>
<keyword evidence="2" id="KW-1185">Reference proteome</keyword>
<dbReference type="PANTHER" id="PTHR36454:SF1">
    <property type="entry name" value="DUF1015 DOMAIN-CONTAINING PROTEIN"/>
    <property type="match status" value="1"/>
</dbReference>
<protein>
    <submittedName>
        <fullName evidence="1">DUF1015 domain-containing protein</fullName>
    </submittedName>
</protein>
<dbReference type="InterPro" id="IPR008323">
    <property type="entry name" value="UCP033563"/>
</dbReference>
<evidence type="ECO:0000313" key="1">
    <source>
        <dbReference type="EMBL" id="MBC8532280.1"/>
    </source>
</evidence>
<gene>
    <name evidence="1" type="ORF">H8696_10535</name>
</gene>